<reference evidence="1" key="2">
    <citation type="journal article" date="2015" name="Data Brief">
        <title>Shoot transcriptome of the giant reed, Arundo donax.</title>
        <authorList>
            <person name="Barrero R.A."/>
            <person name="Guerrero F.D."/>
            <person name="Moolhuijzen P."/>
            <person name="Goolsby J.A."/>
            <person name="Tidwell J."/>
            <person name="Bellgard S.E."/>
            <person name="Bellgard M.I."/>
        </authorList>
    </citation>
    <scope>NUCLEOTIDE SEQUENCE</scope>
    <source>
        <tissue evidence="1">Shoot tissue taken approximately 20 cm above the soil surface</tissue>
    </source>
</reference>
<name>A0A0A9BEM3_ARUDO</name>
<proteinExistence type="predicted"/>
<dbReference type="EMBL" id="GBRH01238230">
    <property type="protein sequence ID" value="JAD59665.1"/>
    <property type="molecule type" value="Transcribed_RNA"/>
</dbReference>
<evidence type="ECO:0000313" key="1">
    <source>
        <dbReference type="EMBL" id="JAD59665.1"/>
    </source>
</evidence>
<accession>A0A0A9BEM3</accession>
<sequence length="40" mass="4509">MYALWRMLYTDAAFGLLMVVEGHYIRAFLLSSGTPSVTNI</sequence>
<dbReference type="AlphaFoldDB" id="A0A0A9BEM3"/>
<protein>
    <submittedName>
        <fullName evidence="1">Uncharacterized protein</fullName>
    </submittedName>
</protein>
<reference evidence="1" key="1">
    <citation type="submission" date="2014-09" db="EMBL/GenBank/DDBJ databases">
        <authorList>
            <person name="Magalhaes I.L.F."/>
            <person name="Oliveira U."/>
            <person name="Santos F.R."/>
            <person name="Vidigal T.H.D.A."/>
            <person name="Brescovit A.D."/>
            <person name="Santos A.J."/>
        </authorList>
    </citation>
    <scope>NUCLEOTIDE SEQUENCE</scope>
    <source>
        <tissue evidence="1">Shoot tissue taken approximately 20 cm above the soil surface</tissue>
    </source>
</reference>
<organism evidence="1">
    <name type="scientific">Arundo donax</name>
    <name type="common">Giant reed</name>
    <name type="synonym">Donax arundinaceus</name>
    <dbReference type="NCBI Taxonomy" id="35708"/>
    <lineage>
        <taxon>Eukaryota</taxon>
        <taxon>Viridiplantae</taxon>
        <taxon>Streptophyta</taxon>
        <taxon>Embryophyta</taxon>
        <taxon>Tracheophyta</taxon>
        <taxon>Spermatophyta</taxon>
        <taxon>Magnoliopsida</taxon>
        <taxon>Liliopsida</taxon>
        <taxon>Poales</taxon>
        <taxon>Poaceae</taxon>
        <taxon>PACMAD clade</taxon>
        <taxon>Arundinoideae</taxon>
        <taxon>Arundineae</taxon>
        <taxon>Arundo</taxon>
    </lineage>
</organism>